<dbReference type="InterPro" id="IPR005186">
    <property type="entry name" value="FlaG"/>
</dbReference>
<organism evidence="2 3">
    <name type="scientific">Thermomonas hydrothermalis</name>
    <dbReference type="NCBI Taxonomy" id="213588"/>
    <lineage>
        <taxon>Bacteria</taxon>
        <taxon>Pseudomonadati</taxon>
        <taxon>Pseudomonadota</taxon>
        <taxon>Gammaproteobacteria</taxon>
        <taxon>Lysobacterales</taxon>
        <taxon>Lysobacteraceae</taxon>
        <taxon>Thermomonas</taxon>
    </lineage>
</organism>
<keyword evidence="3" id="KW-1185">Reference proteome</keyword>
<dbReference type="EMBL" id="FQUK01000062">
    <property type="protein sequence ID" value="SHF33638.1"/>
    <property type="molecule type" value="Genomic_DNA"/>
</dbReference>
<evidence type="ECO:0000313" key="2">
    <source>
        <dbReference type="EMBL" id="SHF33638.1"/>
    </source>
</evidence>
<dbReference type="STRING" id="213588.SAMN02745204_02293"/>
<gene>
    <name evidence="2" type="ORF">SAMN02745204_02293</name>
</gene>
<reference evidence="3" key="1">
    <citation type="submission" date="2016-11" db="EMBL/GenBank/DDBJ databases">
        <authorList>
            <person name="Varghese N."/>
            <person name="Submissions S."/>
        </authorList>
    </citation>
    <scope>NUCLEOTIDE SEQUENCE [LARGE SCALE GENOMIC DNA]</scope>
    <source>
        <strain evidence="3">DSM 14834</strain>
    </source>
</reference>
<dbReference type="InterPro" id="IPR035924">
    <property type="entry name" value="FlaG-like_sf"/>
</dbReference>
<dbReference type="Gene3D" id="3.30.160.170">
    <property type="entry name" value="FlaG-like"/>
    <property type="match status" value="1"/>
</dbReference>
<feature type="compositionally biased region" description="Low complexity" evidence="1">
    <location>
        <begin position="26"/>
        <end position="38"/>
    </location>
</feature>
<dbReference type="Proteomes" id="UP000242857">
    <property type="component" value="Unassembled WGS sequence"/>
</dbReference>
<accession>A0A1M5ATP0</accession>
<dbReference type="RefSeq" id="WP_084602463.1">
    <property type="nucleotide sequence ID" value="NZ_FQUK01000062.1"/>
</dbReference>
<proteinExistence type="predicted"/>
<sequence length="148" mass="15087">MSSLNITSPPVGIHGVSLSPAGNAGALPFLPSSSAQPAAPAPTPPLPLPAGATPTADNAALPSLATGQARAADRKPDNEALQKALEEALAQAHPQTSLRFRVDHDLGEVVVSVVDEEGKTLLQIPDEVALALAKRLRETGSGLIDQQA</sequence>
<dbReference type="AlphaFoldDB" id="A0A1M5ATP0"/>
<feature type="compositionally biased region" description="Pro residues" evidence="1">
    <location>
        <begin position="39"/>
        <end position="48"/>
    </location>
</feature>
<feature type="region of interest" description="Disordered" evidence="1">
    <location>
        <begin position="24"/>
        <end position="59"/>
    </location>
</feature>
<evidence type="ECO:0000313" key="3">
    <source>
        <dbReference type="Proteomes" id="UP000242857"/>
    </source>
</evidence>
<dbReference type="SUPFAM" id="SSF160214">
    <property type="entry name" value="FlaG-like"/>
    <property type="match status" value="1"/>
</dbReference>
<protein>
    <submittedName>
        <fullName evidence="2">Uncharacterized conserved protein, FlaG/YvyC family</fullName>
    </submittedName>
</protein>
<name>A0A1M5ATP0_9GAMM</name>
<evidence type="ECO:0000256" key="1">
    <source>
        <dbReference type="SAM" id="MobiDB-lite"/>
    </source>
</evidence>
<dbReference type="Pfam" id="PF03646">
    <property type="entry name" value="FlaG"/>
    <property type="match status" value="1"/>
</dbReference>